<proteinExistence type="predicted"/>
<reference evidence="1 2" key="1">
    <citation type="submission" date="2018-08" db="EMBL/GenBank/DDBJ databases">
        <title>Sphingobium sp. EO9.</title>
        <authorList>
            <person name="Park Y."/>
            <person name="Kim K.H."/>
            <person name="Jeon C.O."/>
        </authorList>
    </citation>
    <scope>NUCLEOTIDE SEQUENCE [LARGE SCALE GENOMIC DNA]</scope>
    <source>
        <strain evidence="1 2">EO9</strain>
    </source>
</reference>
<evidence type="ECO:0000313" key="2">
    <source>
        <dbReference type="Proteomes" id="UP000283469"/>
    </source>
</evidence>
<protein>
    <submittedName>
        <fullName evidence="1">DUF1178 family protein</fullName>
    </submittedName>
</protein>
<accession>A0A418YRF1</accession>
<dbReference type="EMBL" id="QVRA01000011">
    <property type="protein sequence ID" value="RJG54215.1"/>
    <property type="molecule type" value="Genomic_DNA"/>
</dbReference>
<dbReference type="InterPro" id="IPR009562">
    <property type="entry name" value="DUF1178"/>
</dbReference>
<keyword evidence="2" id="KW-1185">Reference proteome</keyword>
<name>A0A418YRF1_9SPHN</name>
<dbReference type="OrthoDB" id="9799894at2"/>
<dbReference type="Proteomes" id="UP000283469">
    <property type="component" value="Unassembled WGS sequence"/>
</dbReference>
<dbReference type="Pfam" id="PF06676">
    <property type="entry name" value="DUF1178"/>
    <property type="match status" value="1"/>
</dbReference>
<gene>
    <name evidence="1" type="ORF">D0Z70_13865</name>
</gene>
<dbReference type="AlphaFoldDB" id="A0A418YRF1"/>
<sequence length="159" mass="16457">MIVFDLKCEAQGHVFEAWFGSSADYADQQARGLLACPICGDAQVVKAVMAPAVAAKGNSRAVAVQDAPASDVPVAISAGDAAKMRAMVDALAQAQKKALEGSTWVGRGFAEQARAMHYGEQANSSIHGEVAPAEAKALMEEGVPVAPLPFPVIPPEAKN</sequence>
<comment type="caution">
    <text evidence="1">The sequence shown here is derived from an EMBL/GenBank/DDBJ whole genome shotgun (WGS) entry which is preliminary data.</text>
</comment>
<dbReference type="RefSeq" id="WP_119747375.1">
    <property type="nucleotide sequence ID" value="NZ_QVRA01000011.1"/>
</dbReference>
<organism evidence="1 2">
    <name type="scientific">Sphingobium terrigena</name>
    <dbReference type="NCBI Taxonomy" id="2304063"/>
    <lineage>
        <taxon>Bacteria</taxon>
        <taxon>Pseudomonadati</taxon>
        <taxon>Pseudomonadota</taxon>
        <taxon>Alphaproteobacteria</taxon>
        <taxon>Sphingomonadales</taxon>
        <taxon>Sphingomonadaceae</taxon>
        <taxon>Sphingobium</taxon>
    </lineage>
</organism>
<dbReference type="PIRSF" id="PIRSF032131">
    <property type="entry name" value="UCP032131"/>
    <property type="match status" value="1"/>
</dbReference>
<evidence type="ECO:0000313" key="1">
    <source>
        <dbReference type="EMBL" id="RJG54215.1"/>
    </source>
</evidence>